<dbReference type="GO" id="GO:0008483">
    <property type="term" value="F:transaminase activity"/>
    <property type="evidence" value="ECO:0007669"/>
    <property type="project" value="UniProtKB-KW"/>
</dbReference>
<evidence type="ECO:0000256" key="3">
    <source>
        <dbReference type="ARBA" id="ARBA00022576"/>
    </source>
</evidence>
<dbReference type="InterPro" id="IPR036038">
    <property type="entry name" value="Aminotransferase-like"/>
</dbReference>
<keyword evidence="9" id="KW-1185">Reference proteome</keyword>
<evidence type="ECO:0000256" key="2">
    <source>
        <dbReference type="ARBA" id="ARBA00009320"/>
    </source>
</evidence>
<dbReference type="InterPro" id="IPR033939">
    <property type="entry name" value="BCAT_family"/>
</dbReference>
<proteinExistence type="inferred from homology"/>
<evidence type="ECO:0000313" key="9">
    <source>
        <dbReference type="Proteomes" id="UP000825002"/>
    </source>
</evidence>
<dbReference type="EMBL" id="JAIFTH010000076">
    <property type="protein sequence ID" value="KAG9510783.1"/>
    <property type="molecule type" value="Genomic_DNA"/>
</dbReference>
<keyword evidence="7" id="KW-0100">Branched-chain amino acid biosynthesis</keyword>
<sequence length="428" mass="47635">MAASSLVRASVAHGKLVSGCYTCDILDTLVLRHFINKPPFGRAFATTSSNTSAATASFSASQLQITRCPQDQLKGKPDPKTLVFGRSFSDHMLRIDWDETTGWSAPQITPFQNFSMHPAAKVLHYALEAFEGTKAFRGYDDRIRLFRLDRNIDRLLNSTRRLALPEFDRVELEKCIHKLVAIDSDWVPASGEQMTALYIRPTIIGTEPTLGVDLSHQCILYVILSPVGPYFKEGFKPVSLYANPKYVRAWPGGAGNAKLGSNYAPTIAHQKVAESLNLQQVLWLFGDDQKLTEVGCMNIMVCIRDSARQGRMTLVTPPLDDGLILPGIVRNSIIELVRDSWTDVDVVERYINISEIQSLVQNNNLVEMFGAGTACVVCPIKSIQLVNGDTIVVPTPEPEVSVAQRILKEITDIQYGRRPHHWARILND</sequence>
<gene>
    <name evidence="8" type="primary">BCAT1</name>
    <name evidence="8" type="ORF">GZH46_00653</name>
</gene>
<evidence type="ECO:0000256" key="4">
    <source>
        <dbReference type="ARBA" id="ARBA00022605"/>
    </source>
</evidence>
<evidence type="ECO:0000313" key="8">
    <source>
        <dbReference type="EMBL" id="KAG9510783.1"/>
    </source>
</evidence>
<reference evidence="8 9" key="1">
    <citation type="submission" date="2020-10" db="EMBL/GenBank/DDBJ databases">
        <authorList>
            <person name="Klimov P.B."/>
            <person name="Dyachkov S.M."/>
            <person name="Chetverikov P.E."/>
        </authorList>
    </citation>
    <scope>NUCLEOTIDE SEQUENCE [LARGE SCALE GENOMIC DNA]</scope>
    <source>
        <strain evidence="8">BMOC 18-1129-001#AD2665</strain>
        <tissue evidence="8">Entire mites</tissue>
    </source>
</reference>
<comment type="cofactor">
    <cofactor evidence="1">
        <name>pyridoxal 5'-phosphate</name>
        <dbReference type="ChEBI" id="CHEBI:597326"/>
    </cofactor>
</comment>
<evidence type="ECO:0000256" key="5">
    <source>
        <dbReference type="ARBA" id="ARBA00022679"/>
    </source>
</evidence>
<dbReference type="Proteomes" id="UP000825002">
    <property type="component" value="Unassembled WGS sequence"/>
</dbReference>
<dbReference type="PIRSF" id="PIRSF006468">
    <property type="entry name" value="BCAT1"/>
    <property type="match status" value="1"/>
</dbReference>
<keyword evidence="5" id="KW-0808">Transferase</keyword>
<dbReference type="InterPro" id="IPR001544">
    <property type="entry name" value="Aminotrans_IV"/>
</dbReference>
<evidence type="ECO:0000256" key="7">
    <source>
        <dbReference type="ARBA" id="ARBA00023304"/>
    </source>
</evidence>
<dbReference type="NCBIfam" id="NF009897">
    <property type="entry name" value="PRK13357.1"/>
    <property type="match status" value="1"/>
</dbReference>
<organism evidence="8 9">
    <name type="scientific">Fragariocoptes setiger</name>
    <dbReference type="NCBI Taxonomy" id="1670756"/>
    <lineage>
        <taxon>Eukaryota</taxon>
        <taxon>Metazoa</taxon>
        <taxon>Ecdysozoa</taxon>
        <taxon>Arthropoda</taxon>
        <taxon>Chelicerata</taxon>
        <taxon>Arachnida</taxon>
        <taxon>Acari</taxon>
        <taxon>Acariformes</taxon>
        <taxon>Trombidiformes</taxon>
        <taxon>Prostigmata</taxon>
        <taxon>Eupodina</taxon>
        <taxon>Eriophyoidea</taxon>
        <taxon>Phytoptidae</taxon>
        <taxon>Fragariocoptes</taxon>
    </lineage>
</organism>
<name>A0ABQ7SBI1_9ACAR</name>
<keyword evidence="4" id="KW-0028">Amino-acid biosynthesis</keyword>
<dbReference type="Pfam" id="PF01063">
    <property type="entry name" value="Aminotran_4"/>
    <property type="match status" value="1"/>
</dbReference>
<comment type="caution">
    <text evidence="8">The sequence shown here is derived from an EMBL/GenBank/DDBJ whole genome shotgun (WGS) entry which is preliminary data.</text>
</comment>
<dbReference type="Gene3D" id="3.20.10.10">
    <property type="entry name" value="D-amino Acid Aminotransferase, subunit A, domain 2"/>
    <property type="match status" value="1"/>
</dbReference>
<dbReference type="CDD" id="cd01557">
    <property type="entry name" value="BCAT_beta_family"/>
    <property type="match status" value="1"/>
</dbReference>
<dbReference type="InterPro" id="IPR043132">
    <property type="entry name" value="BCAT-like_C"/>
</dbReference>
<accession>A0ABQ7SBI1</accession>
<dbReference type="InterPro" id="IPR005786">
    <property type="entry name" value="B_amino_transII"/>
</dbReference>
<dbReference type="Gene3D" id="3.30.470.10">
    <property type="match status" value="1"/>
</dbReference>
<dbReference type="PANTHER" id="PTHR11825">
    <property type="entry name" value="SUBGROUP IIII AMINOTRANSFERASE"/>
    <property type="match status" value="1"/>
</dbReference>
<comment type="similarity">
    <text evidence="2">Belongs to the class-IV pyridoxal-phosphate-dependent aminotransferase family.</text>
</comment>
<dbReference type="SUPFAM" id="SSF56752">
    <property type="entry name" value="D-aminoacid aminotransferase-like PLP-dependent enzymes"/>
    <property type="match status" value="1"/>
</dbReference>
<keyword evidence="3 8" id="KW-0032">Aminotransferase</keyword>
<dbReference type="NCBIfam" id="TIGR01123">
    <property type="entry name" value="ilvE_II"/>
    <property type="match status" value="1"/>
</dbReference>
<dbReference type="InterPro" id="IPR043131">
    <property type="entry name" value="BCAT-like_N"/>
</dbReference>
<protein>
    <submittedName>
        <fullName evidence="8">Branched-chain-amino-acid aminotransferase, cytosolic</fullName>
    </submittedName>
</protein>
<evidence type="ECO:0000256" key="1">
    <source>
        <dbReference type="ARBA" id="ARBA00001933"/>
    </source>
</evidence>
<evidence type="ECO:0000256" key="6">
    <source>
        <dbReference type="ARBA" id="ARBA00022898"/>
    </source>
</evidence>
<keyword evidence="6" id="KW-0663">Pyridoxal phosphate</keyword>
<dbReference type="PANTHER" id="PTHR11825:SF44">
    <property type="entry name" value="BRANCHED-CHAIN-AMINO-ACID AMINOTRANSFERASE"/>
    <property type="match status" value="1"/>
</dbReference>